<dbReference type="EC" id="5.6.2.3" evidence="1"/>
<keyword evidence="1" id="KW-0347">Helicase</keyword>
<dbReference type="InterPro" id="IPR027417">
    <property type="entry name" value="P-loop_NTPase"/>
</dbReference>
<dbReference type="GO" id="GO:0016887">
    <property type="term" value="F:ATP hydrolysis activity"/>
    <property type="evidence" value="ECO:0007669"/>
    <property type="project" value="RHEA"/>
</dbReference>
<keyword evidence="1" id="KW-0067">ATP-binding</keyword>
<dbReference type="Proteomes" id="UP000219338">
    <property type="component" value="Unassembled WGS sequence"/>
</dbReference>
<keyword evidence="5" id="KW-1185">Reference proteome</keyword>
<dbReference type="Gene3D" id="3.40.50.300">
    <property type="entry name" value="P-loop containing nucleotide triphosphate hydrolases"/>
    <property type="match status" value="1"/>
</dbReference>
<dbReference type="InterPro" id="IPR010285">
    <property type="entry name" value="DNA_helicase_pif1-like_DEAD"/>
</dbReference>
<keyword evidence="1" id="KW-0233">DNA recombination</keyword>
<dbReference type="GO" id="GO:0006310">
    <property type="term" value="P:DNA recombination"/>
    <property type="evidence" value="ECO:0007669"/>
    <property type="project" value="UniProtKB-KW"/>
</dbReference>
<dbReference type="GO" id="GO:0006281">
    <property type="term" value="P:DNA repair"/>
    <property type="evidence" value="ECO:0007669"/>
    <property type="project" value="UniProtKB-KW"/>
</dbReference>
<dbReference type="SUPFAM" id="SSF52540">
    <property type="entry name" value="P-loop containing nucleoside triphosphate hydrolases"/>
    <property type="match status" value="1"/>
</dbReference>
<dbReference type="GO" id="GO:0005524">
    <property type="term" value="F:ATP binding"/>
    <property type="evidence" value="ECO:0007669"/>
    <property type="project" value="UniProtKB-KW"/>
</dbReference>
<keyword evidence="1" id="KW-0547">Nucleotide-binding</keyword>
<dbReference type="AlphaFoldDB" id="A0A284RDN9"/>
<dbReference type="STRING" id="47428.A0A284RDN9"/>
<organism evidence="4 5">
    <name type="scientific">Armillaria ostoyae</name>
    <name type="common">Armillaria root rot fungus</name>
    <dbReference type="NCBI Taxonomy" id="47428"/>
    <lineage>
        <taxon>Eukaryota</taxon>
        <taxon>Fungi</taxon>
        <taxon>Dikarya</taxon>
        <taxon>Basidiomycota</taxon>
        <taxon>Agaricomycotina</taxon>
        <taxon>Agaricomycetes</taxon>
        <taxon>Agaricomycetidae</taxon>
        <taxon>Agaricales</taxon>
        <taxon>Marasmiineae</taxon>
        <taxon>Physalacriaceae</taxon>
        <taxon>Armillaria</taxon>
    </lineage>
</organism>
<keyword evidence="1" id="KW-0227">DNA damage</keyword>
<evidence type="ECO:0000256" key="1">
    <source>
        <dbReference type="RuleBase" id="RU363044"/>
    </source>
</evidence>
<gene>
    <name evidence="4" type="ORF">ARMOST_10167</name>
</gene>
<dbReference type="PANTHER" id="PTHR47642">
    <property type="entry name" value="ATP-DEPENDENT DNA HELICASE"/>
    <property type="match status" value="1"/>
</dbReference>
<dbReference type="GO" id="GO:0000723">
    <property type="term" value="P:telomere maintenance"/>
    <property type="evidence" value="ECO:0007669"/>
    <property type="project" value="InterPro"/>
</dbReference>
<feature type="compositionally biased region" description="Basic and acidic residues" evidence="2">
    <location>
        <begin position="87"/>
        <end position="99"/>
    </location>
</feature>
<dbReference type="OMA" id="FCIVANH"/>
<dbReference type="InterPro" id="IPR051055">
    <property type="entry name" value="PIF1_helicase"/>
</dbReference>
<dbReference type="PANTHER" id="PTHR47642:SF5">
    <property type="entry name" value="ATP-DEPENDENT DNA HELICASE"/>
    <property type="match status" value="1"/>
</dbReference>
<proteinExistence type="inferred from homology"/>
<comment type="catalytic activity">
    <reaction evidence="1">
        <text>ATP + H2O = ADP + phosphate + H(+)</text>
        <dbReference type="Rhea" id="RHEA:13065"/>
        <dbReference type="ChEBI" id="CHEBI:15377"/>
        <dbReference type="ChEBI" id="CHEBI:15378"/>
        <dbReference type="ChEBI" id="CHEBI:30616"/>
        <dbReference type="ChEBI" id="CHEBI:43474"/>
        <dbReference type="ChEBI" id="CHEBI:456216"/>
        <dbReference type="EC" id="5.6.2.3"/>
    </reaction>
</comment>
<comment type="cofactor">
    <cofactor evidence="1">
        <name>Mg(2+)</name>
        <dbReference type="ChEBI" id="CHEBI:18420"/>
    </cofactor>
</comment>
<dbReference type="Pfam" id="PF05970">
    <property type="entry name" value="PIF1"/>
    <property type="match status" value="1"/>
</dbReference>
<reference evidence="5" key="1">
    <citation type="journal article" date="2017" name="Nat. Ecol. Evol.">
        <title>Genome expansion and lineage-specific genetic innovations in the forest pathogenic fungi Armillaria.</title>
        <authorList>
            <person name="Sipos G."/>
            <person name="Prasanna A.N."/>
            <person name="Walter M.C."/>
            <person name="O'Connor E."/>
            <person name="Balint B."/>
            <person name="Krizsan K."/>
            <person name="Kiss B."/>
            <person name="Hess J."/>
            <person name="Varga T."/>
            <person name="Slot J."/>
            <person name="Riley R."/>
            <person name="Boka B."/>
            <person name="Rigling D."/>
            <person name="Barry K."/>
            <person name="Lee J."/>
            <person name="Mihaltcheva S."/>
            <person name="LaButti K."/>
            <person name="Lipzen A."/>
            <person name="Waldron R."/>
            <person name="Moloney N.M."/>
            <person name="Sperisen C."/>
            <person name="Kredics L."/>
            <person name="Vagvoelgyi C."/>
            <person name="Patrignani A."/>
            <person name="Fitzpatrick D."/>
            <person name="Nagy I."/>
            <person name="Doyle S."/>
            <person name="Anderson J.B."/>
            <person name="Grigoriev I.V."/>
            <person name="Gueldener U."/>
            <person name="Muensterkoetter M."/>
            <person name="Nagy L.G."/>
        </authorList>
    </citation>
    <scope>NUCLEOTIDE SEQUENCE [LARGE SCALE GENOMIC DNA]</scope>
    <source>
        <strain evidence="5">C18/9</strain>
    </source>
</reference>
<evidence type="ECO:0000313" key="4">
    <source>
        <dbReference type="EMBL" id="SJL06825.1"/>
    </source>
</evidence>
<feature type="region of interest" description="Disordered" evidence="2">
    <location>
        <begin position="83"/>
        <end position="103"/>
    </location>
</feature>
<protein>
    <recommendedName>
        <fullName evidence="1">ATP-dependent DNA helicase</fullName>
        <ecNumber evidence="1">5.6.2.3</ecNumber>
    </recommendedName>
</protein>
<sequence length="338" mass="37318">MINNDFADFGIDPDAKSSLVHLGRKQKIREQQAAAIHQLVVPIGWSTAVPDIADLSGIHVDVDIADRTWSAWKEEITQMRQSMLDGQQKDNPDLPETRSGKKQASYVDQVEVVCRSHLVCTLHDKSEDVVMSDVSSEYGLNTEQDRAFRIVTQHSVNPLAEQLRMYIGGMGSTGKTRVLNTINAYFTLQGKSNRLIAVAPTGTSAALVKGSTYHFTFGINETQRGTISKKVLAEVKDRLAGVEYVFLDEVSMLSCADLYKISSHLEVILNKSHVPFGGMNMIFARDFTQLPPAIGGKAASLYGPCDGMYATNPRTQEMAMGKAIWHQITTVVILRENI</sequence>
<evidence type="ECO:0000259" key="3">
    <source>
        <dbReference type="Pfam" id="PF05970"/>
    </source>
</evidence>
<dbReference type="OrthoDB" id="432234at2759"/>
<feature type="domain" description="DNA helicase Pif1-like DEAD-box helicase" evidence="3">
    <location>
        <begin position="140"/>
        <end position="294"/>
    </location>
</feature>
<dbReference type="GO" id="GO:0043139">
    <property type="term" value="F:5'-3' DNA helicase activity"/>
    <property type="evidence" value="ECO:0007669"/>
    <property type="project" value="UniProtKB-EC"/>
</dbReference>
<keyword evidence="1" id="KW-0378">Hydrolase</keyword>
<dbReference type="EMBL" id="FUEG01000007">
    <property type="protein sequence ID" value="SJL06825.1"/>
    <property type="molecule type" value="Genomic_DNA"/>
</dbReference>
<comment type="similarity">
    <text evidence="1">Belongs to the helicase family.</text>
</comment>
<keyword evidence="1" id="KW-0234">DNA repair</keyword>
<name>A0A284RDN9_ARMOS</name>
<evidence type="ECO:0000256" key="2">
    <source>
        <dbReference type="SAM" id="MobiDB-lite"/>
    </source>
</evidence>
<evidence type="ECO:0000313" key="5">
    <source>
        <dbReference type="Proteomes" id="UP000219338"/>
    </source>
</evidence>
<accession>A0A284RDN9</accession>